<dbReference type="OrthoDB" id="8901262at2"/>
<dbReference type="InterPro" id="IPR032675">
    <property type="entry name" value="LRR_dom_sf"/>
</dbReference>
<sequence length="549" mass="59104">MKTKLLLLLMLISTLSYAQTRIASGSGDARGVTVVDDYVYTTSNANLLRANKNQVGTNNFETVATGFTSNGISYNGYNLWSLNQNIYVPGYGIRSAYVGGTIPTSSYEALNTSGTVSTVYIYNNELYFTSTNPNNNSLHELRKATGVNSSVFVASLPVSHQYIADVTNEGAIMYFTYTGTGSSNGAIYKIDLAAAAAAPMAQLVKSGLPKPWGIHFVNDYLYFISSASTGYIRKIHKSGTGVVSYIGQSINNPRGIDIDGEDIYIAVVGTLPGIYKYTDTNLAPCTVNIPDANFKSYLVGNTAINTNGDAEIQCSEAIAFTGLISCSGQSISDLTGIEAFVNLTALHANDNQLTSIDLSNNTVLETLFASLNNLTTLDVSSNTILEQLSLFSNSLTSLDVSTNSALTLLVVGQNDLTSLNVANGNNSNFSNFEANGNPNLTCIQVDNVAYSDSNWTDIDTQTSFSTNCSLSVNDFNLNSISLHPNPTATILNIEMTQNIKQVSVYSMLGKEVLKTRNKQIDVSRLSNGVFLIKIEDENGNVSTKRFIKQ</sequence>
<accession>A0A1G7Z9H4</accession>
<dbReference type="EMBL" id="FNCZ01000001">
    <property type="protein sequence ID" value="SDH05255.1"/>
    <property type="molecule type" value="Genomic_DNA"/>
</dbReference>
<reference evidence="5" key="1">
    <citation type="submission" date="2016-10" db="EMBL/GenBank/DDBJ databases">
        <authorList>
            <person name="Varghese N."/>
            <person name="Submissions S."/>
        </authorList>
    </citation>
    <scope>NUCLEOTIDE SEQUENCE [LARGE SCALE GENOMIC DNA]</scope>
    <source>
        <strain evidence="5">DSM 15363</strain>
    </source>
</reference>
<dbReference type="SUPFAM" id="SSF63825">
    <property type="entry name" value="YWTD domain"/>
    <property type="match status" value="1"/>
</dbReference>
<evidence type="ECO:0000313" key="5">
    <source>
        <dbReference type="Proteomes" id="UP000199492"/>
    </source>
</evidence>
<gene>
    <name evidence="4" type="ORF">SAMN04489796_1011266</name>
</gene>
<dbReference type="STRING" id="262004.SAMN04489796_1011266"/>
<proteinExistence type="predicted"/>
<dbReference type="Gene3D" id="3.80.10.10">
    <property type="entry name" value="Ribonuclease Inhibitor"/>
    <property type="match status" value="1"/>
</dbReference>
<dbReference type="RefSeq" id="WP_092466702.1">
    <property type="nucleotide sequence ID" value="NZ_FNCZ01000001.1"/>
</dbReference>
<dbReference type="Pfam" id="PF18962">
    <property type="entry name" value="Por_Secre_tail"/>
    <property type="match status" value="1"/>
</dbReference>
<evidence type="ECO:0000256" key="2">
    <source>
        <dbReference type="SAM" id="SignalP"/>
    </source>
</evidence>
<protein>
    <submittedName>
        <fullName evidence="4">Por secretion system C-terminal sorting domain-containing protein</fullName>
    </submittedName>
</protein>
<keyword evidence="1 2" id="KW-0732">Signal</keyword>
<keyword evidence="5" id="KW-1185">Reference proteome</keyword>
<name>A0A1G7Z9H4_9FLAO</name>
<dbReference type="SUPFAM" id="SSF52058">
    <property type="entry name" value="L domain-like"/>
    <property type="match status" value="1"/>
</dbReference>
<feature type="domain" description="Secretion system C-terminal sorting" evidence="3">
    <location>
        <begin position="483"/>
        <end position="546"/>
    </location>
</feature>
<dbReference type="InterPro" id="IPR026444">
    <property type="entry name" value="Secre_tail"/>
</dbReference>
<evidence type="ECO:0000259" key="3">
    <source>
        <dbReference type="Pfam" id="PF18962"/>
    </source>
</evidence>
<dbReference type="Proteomes" id="UP000199492">
    <property type="component" value="Unassembled WGS sequence"/>
</dbReference>
<evidence type="ECO:0000256" key="1">
    <source>
        <dbReference type="ARBA" id="ARBA00022729"/>
    </source>
</evidence>
<evidence type="ECO:0000313" key="4">
    <source>
        <dbReference type="EMBL" id="SDH05255.1"/>
    </source>
</evidence>
<feature type="chain" id="PRO_5011735652" evidence="2">
    <location>
        <begin position="19"/>
        <end position="549"/>
    </location>
</feature>
<dbReference type="NCBIfam" id="TIGR04183">
    <property type="entry name" value="Por_Secre_tail"/>
    <property type="match status" value="1"/>
</dbReference>
<dbReference type="AlphaFoldDB" id="A0A1G7Z9H4"/>
<feature type="signal peptide" evidence="2">
    <location>
        <begin position="1"/>
        <end position="18"/>
    </location>
</feature>
<organism evidence="4 5">
    <name type="scientific">Winogradskyella thalassocola</name>
    <dbReference type="NCBI Taxonomy" id="262004"/>
    <lineage>
        <taxon>Bacteria</taxon>
        <taxon>Pseudomonadati</taxon>
        <taxon>Bacteroidota</taxon>
        <taxon>Flavobacteriia</taxon>
        <taxon>Flavobacteriales</taxon>
        <taxon>Flavobacteriaceae</taxon>
        <taxon>Winogradskyella</taxon>
    </lineage>
</organism>